<evidence type="ECO:0000259" key="1">
    <source>
        <dbReference type="Pfam" id="PF00561"/>
    </source>
</evidence>
<dbReference type="Proteomes" id="UP001172673">
    <property type="component" value="Unassembled WGS sequence"/>
</dbReference>
<dbReference type="CDD" id="cd12809">
    <property type="entry name" value="Esterase_713_like-2"/>
    <property type="match status" value="1"/>
</dbReference>
<dbReference type="PANTHER" id="PTHR43194">
    <property type="entry name" value="HYDROLASE ALPHA/BETA FOLD FAMILY"/>
    <property type="match status" value="1"/>
</dbReference>
<proteinExistence type="predicted"/>
<evidence type="ECO:0000313" key="2">
    <source>
        <dbReference type="EMBL" id="KAJ9615020.1"/>
    </source>
</evidence>
<evidence type="ECO:0000313" key="3">
    <source>
        <dbReference type="Proteomes" id="UP001172673"/>
    </source>
</evidence>
<dbReference type="InterPro" id="IPR050228">
    <property type="entry name" value="Carboxylesterase_BioH"/>
</dbReference>
<organism evidence="2 3">
    <name type="scientific">Cladophialophora chaetospira</name>
    <dbReference type="NCBI Taxonomy" id="386627"/>
    <lineage>
        <taxon>Eukaryota</taxon>
        <taxon>Fungi</taxon>
        <taxon>Dikarya</taxon>
        <taxon>Ascomycota</taxon>
        <taxon>Pezizomycotina</taxon>
        <taxon>Eurotiomycetes</taxon>
        <taxon>Chaetothyriomycetidae</taxon>
        <taxon>Chaetothyriales</taxon>
        <taxon>Herpotrichiellaceae</taxon>
        <taxon>Cladophialophora</taxon>
    </lineage>
</organism>
<protein>
    <recommendedName>
        <fullName evidence="1">AB hydrolase-1 domain-containing protein</fullName>
    </recommendedName>
</protein>
<reference evidence="2" key="1">
    <citation type="submission" date="2022-10" db="EMBL/GenBank/DDBJ databases">
        <title>Culturing micro-colonial fungi from biological soil crusts in the Mojave desert and describing Neophaeococcomyces mojavensis, and introducing the new genera and species Taxawa tesnikishii.</title>
        <authorList>
            <person name="Kurbessoian T."/>
            <person name="Stajich J.E."/>
        </authorList>
    </citation>
    <scope>NUCLEOTIDE SEQUENCE</scope>
    <source>
        <strain evidence="2">TK_41</strain>
    </source>
</reference>
<dbReference type="SUPFAM" id="SSF53474">
    <property type="entry name" value="alpha/beta-Hydrolases"/>
    <property type="match status" value="1"/>
</dbReference>
<dbReference type="EMBL" id="JAPDRK010000002">
    <property type="protein sequence ID" value="KAJ9615020.1"/>
    <property type="molecule type" value="Genomic_DNA"/>
</dbReference>
<dbReference type="InterPro" id="IPR000073">
    <property type="entry name" value="AB_hydrolase_1"/>
</dbReference>
<comment type="caution">
    <text evidence="2">The sequence shown here is derived from an EMBL/GenBank/DDBJ whole genome shotgun (WGS) entry which is preliminary data.</text>
</comment>
<name>A0AA38XL11_9EURO</name>
<accession>A0AA38XL11</accession>
<sequence length="361" mass="39638">MAALSELFDVFYVGGKYIKDDWGTHMTGQICVRRYGKKTDNRPAIIYIHGAAQTGTHWESTPDGRPGLAVLQAQEGWECYVVDQPGVGRSRYHAIDLGDLTHYTVEQLEACFTSPPHDSFPQAKLFTQWPGTGKRGDPIFDAFYASQVGHRAKYKDVEEAFRPLAKELFARTGPAFLVTHSQSGPIGWHIADECSEMVRGIVALEPNGPPFVYPGLPLFYTQTQGTKAGTFVRPFGITSTPLTYDPPLPDGARRLEFTQGSNVIRADGLVDGARIKAPAPKLPNLASVPVVVLTGSASYHAAYDHLTVEFLQDVGVPVEHVYLADKGIHGNGHLMAIEKNNKEIQKLIHDWLTQLVAKTAS</sequence>
<feature type="domain" description="AB hydrolase-1" evidence="1">
    <location>
        <begin position="43"/>
        <end position="237"/>
    </location>
</feature>
<dbReference type="InterPro" id="IPR029058">
    <property type="entry name" value="AB_hydrolase_fold"/>
</dbReference>
<dbReference type="Pfam" id="PF00561">
    <property type="entry name" value="Abhydrolase_1"/>
    <property type="match status" value="1"/>
</dbReference>
<gene>
    <name evidence="2" type="ORF">H2200_001094</name>
</gene>
<keyword evidence="3" id="KW-1185">Reference proteome</keyword>
<dbReference type="AlphaFoldDB" id="A0AA38XL11"/>
<dbReference type="PANTHER" id="PTHR43194:SF4">
    <property type="entry name" value="AB HYDROLASE-1 DOMAIN-CONTAINING PROTEIN"/>
    <property type="match status" value="1"/>
</dbReference>
<dbReference type="Gene3D" id="3.40.50.1820">
    <property type="entry name" value="alpha/beta hydrolase"/>
    <property type="match status" value="1"/>
</dbReference>